<keyword evidence="2" id="KW-1133">Transmembrane helix</keyword>
<comment type="caution">
    <text evidence="3">The sequence shown here is derived from an EMBL/GenBank/DDBJ whole genome shotgun (WGS) entry which is preliminary data.</text>
</comment>
<proteinExistence type="predicted"/>
<keyword evidence="2" id="KW-0812">Transmembrane</keyword>
<evidence type="ECO:0000256" key="2">
    <source>
        <dbReference type="SAM" id="Phobius"/>
    </source>
</evidence>
<gene>
    <name evidence="3" type="ORF">I4I82_29100</name>
</gene>
<reference evidence="3 4" key="1">
    <citation type="submission" date="2020-11" db="EMBL/GenBank/DDBJ databases">
        <title>Pseudonocardia abyssalis sp. nov. and Pseudonocardia oceani sp. nov., description and phylogenomic analysis of two novel actinomycetes isolated from the deep Southern Ocean.</title>
        <authorList>
            <person name="Parra J."/>
        </authorList>
    </citation>
    <scope>NUCLEOTIDE SEQUENCE [LARGE SCALE GENOMIC DNA]</scope>
    <source>
        <strain evidence="4">KRD185</strain>
    </source>
</reference>
<dbReference type="RefSeq" id="WP_218591948.1">
    <property type="nucleotide sequence ID" value="NZ_JADQDE010000276.1"/>
</dbReference>
<feature type="transmembrane region" description="Helical" evidence="2">
    <location>
        <begin position="93"/>
        <end position="116"/>
    </location>
</feature>
<dbReference type="Proteomes" id="UP000694300">
    <property type="component" value="Unassembled WGS sequence"/>
</dbReference>
<sequence>MPKHTIVRLFLASVVAAVAATVLLLVAGGLAVANDVFVMRGPDVVGVRPGTFGWVLVALAVIAVLVLTGAAIAQFVAWLGAVLNTSRLEDKTWFVILLVTGLLSFGLLAMIVYVIAGPDGVRPGPDGRVEEPWATGRAGDARTGVAPPAR</sequence>
<evidence type="ECO:0000256" key="1">
    <source>
        <dbReference type="SAM" id="MobiDB-lite"/>
    </source>
</evidence>
<name>A0ABS6UHG3_9PSEU</name>
<accession>A0ABS6UHG3</accession>
<keyword evidence="4" id="KW-1185">Reference proteome</keyword>
<evidence type="ECO:0000313" key="4">
    <source>
        <dbReference type="Proteomes" id="UP000694300"/>
    </source>
</evidence>
<feature type="transmembrane region" description="Helical" evidence="2">
    <location>
        <begin position="52"/>
        <end position="81"/>
    </location>
</feature>
<dbReference type="EMBL" id="JADQDF010000001">
    <property type="protein sequence ID" value="MBW0131704.1"/>
    <property type="molecule type" value="Genomic_DNA"/>
</dbReference>
<protein>
    <submittedName>
        <fullName evidence="3">Uncharacterized protein</fullName>
    </submittedName>
</protein>
<feature type="region of interest" description="Disordered" evidence="1">
    <location>
        <begin position="126"/>
        <end position="150"/>
    </location>
</feature>
<evidence type="ECO:0000313" key="3">
    <source>
        <dbReference type="EMBL" id="MBW0131704.1"/>
    </source>
</evidence>
<keyword evidence="2" id="KW-0472">Membrane</keyword>
<organism evidence="3 4">
    <name type="scientific">Pseudonocardia oceani</name>
    <dbReference type="NCBI Taxonomy" id="2792013"/>
    <lineage>
        <taxon>Bacteria</taxon>
        <taxon>Bacillati</taxon>
        <taxon>Actinomycetota</taxon>
        <taxon>Actinomycetes</taxon>
        <taxon>Pseudonocardiales</taxon>
        <taxon>Pseudonocardiaceae</taxon>
        <taxon>Pseudonocardia</taxon>
    </lineage>
</organism>